<dbReference type="EC" id="1.20.4.4" evidence="3"/>
<dbReference type="Proteomes" id="UP001595526">
    <property type="component" value="Unassembled WGS sequence"/>
</dbReference>
<sequence>MGQVKKILVLCTGNSCRSQLAEGYLRHFGGDRVEVYSAGIETHGVNPKAVQVMAEDGVDISGHTSNHVDEYNHIDFDYVITVCDNARESCPVFPSKARKFHHNFPDPAKAQGTHGDVMAQFRSVRDQIKAFCEAFADNHITGGQRDVGN</sequence>
<comment type="caution">
    <text evidence="3">The sequence shown here is derived from an EMBL/GenBank/DDBJ whole genome shotgun (WGS) entry which is preliminary data.</text>
</comment>
<dbReference type="SMART" id="SM00226">
    <property type="entry name" value="LMWPc"/>
    <property type="match status" value="1"/>
</dbReference>
<dbReference type="SUPFAM" id="SSF52788">
    <property type="entry name" value="Phosphotyrosine protein phosphatases I"/>
    <property type="match status" value="1"/>
</dbReference>
<name>A0ABV7JMT6_9SPHI</name>
<organism evidence="3 4">
    <name type="scientific">Parapedobacter deserti</name>
    <dbReference type="NCBI Taxonomy" id="1912957"/>
    <lineage>
        <taxon>Bacteria</taxon>
        <taxon>Pseudomonadati</taxon>
        <taxon>Bacteroidota</taxon>
        <taxon>Sphingobacteriia</taxon>
        <taxon>Sphingobacteriales</taxon>
        <taxon>Sphingobacteriaceae</taxon>
        <taxon>Parapedobacter</taxon>
    </lineage>
</organism>
<dbReference type="InterPro" id="IPR023485">
    <property type="entry name" value="Ptyr_pPase"/>
</dbReference>
<keyword evidence="1" id="KW-0059">Arsenical resistance</keyword>
<dbReference type="GO" id="GO:0030612">
    <property type="term" value="F:arsenate reductase (thioredoxin) activity"/>
    <property type="evidence" value="ECO:0007669"/>
    <property type="project" value="UniProtKB-EC"/>
</dbReference>
<dbReference type="CDD" id="cd16345">
    <property type="entry name" value="LMWP_ArsC"/>
    <property type="match status" value="1"/>
</dbReference>
<dbReference type="Gene3D" id="3.40.50.2300">
    <property type="match status" value="1"/>
</dbReference>
<evidence type="ECO:0000259" key="2">
    <source>
        <dbReference type="SMART" id="SM00226"/>
    </source>
</evidence>
<keyword evidence="3" id="KW-0560">Oxidoreductase</keyword>
<proteinExistence type="predicted"/>
<dbReference type="PANTHER" id="PTHR43428:SF1">
    <property type="entry name" value="ARSENATE REDUCTASE"/>
    <property type="match status" value="1"/>
</dbReference>
<protein>
    <submittedName>
        <fullName evidence="3">Arsenate reductase ArsC</fullName>
        <ecNumber evidence="3">1.20.4.4</ecNumber>
    </submittedName>
</protein>
<dbReference type="EMBL" id="JBHRTA010000032">
    <property type="protein sequence ID" value="MFC3198161.1"/>
    <property type="molecule type" value="Genomic_DNA"/>
</dbReference>
<accession>A0ABV7JMT6</accession>
<reference evidence="4" key="1">
    <citation type="journal article" date="2019" name="Int. J. Syst. Evol. Microbiol.">
        <title>The Global Catalogue of Microorganisms (GCM) 10K type strain sequencing project: providing services to taxonomists for standard genome sequencing and annotation.</title>
        <authorList>
            <consortium name="The Broad Institute Genomics Platform"/>
            <consortium name="The Broad Institute Genome Sequencing Center for Infectious Disease"/>
            <person name="Wu L."/>
            <person name="Ma J."/>
        </authorList>
    </citation>
    <scope>NUCLEOTIDE SEQUENCE [LARGE SCALE GENOMIC DNA]</scope>
    <source>
        <strain evidence="4">KCTC 52416</strain>
    </source>
</reference>
<dbReference type="Pfam" id="PF01451">
    <property type="entry name" value="LMWPc"/>
    <property type="match status" value="1"/>
</dbReference>
<evidence type="ECO:0000256" key="1">
    <source>
        <dbReference type="ARBA" id="ARBA00022849"/>
    </source>
</evidence>
<gene>
    <name evidence="3" type="ORF">ACFOET_11115</name>
</gene>
<evidence type="ECO:0000313" key="4">
    <source>
        <dbReference type="Proteomes" id="UP001595526"/>
    </source>
</evidence>
<dbReference type="PANTHER" id="PTHR43428">
    <property type="entry name" value="ARSENATE REDUCTASE"/>
    <property type="match status" value="1"/>
</dbReference>
<evidence type="ECO:0000313" key="3">
    <source>
        <dbReference type="EMBL" id="MFC3198161.1"/>
    </source>
</evidence>
<dbReference type="InterPro" id="IPR036196">
    <property type="entry name" value="Ptyr_pPase_sf"/>
</dbReference>
<dbReference type="RefSeq" id="WP_379022555.1">
    <property type="nucleotide sequence ID" value="NZ_JBHRTA010000032.1"/>
</dbReference>
<keyword evidence="4" id="KW-1185">Reference proteome</keyword>
<feature type="domain" description="Phosphotyrosine protein phosphatase I" evidence="2">
    <location>
        <begin position="5"/>
        <end position="138"/>
    </location>
</feature>